<dbReference type="GO" id="GO:0008106">
    <property type="term" value="F:alcohol dehydrogenase (NADP+) activity"/>
    <property type="evidence" value="ECO:0007669"/>
    <property type="project" value="TreeGrafter"/>
</dbReference>
<sequence>MTFTYYTPSTLVFGDHALDALEDQLRLNGATSILFVYSGGYVDTLGIRDAVQSAAASLGASLIENGDVVPNPRIELVRTLIDRSRSAHVDFVLAAGGASSFDTAKAVAAGLRYDGDVWDLFLGTAPVTSTVPTGVIGTIAGSGSEVSDCAVLQQGQDKRALETRVIIPRFAIVDPAFSATAPYHYQAAAAADLAVGFLEPYFTSKPHIEAADRLLEGGFRAALRAGERYAADPSDLANRTDLHWLSATMFNHCFLATGSCNDWTTHRIEHEIGGEFDVIHGEGISAILPSIIRSVARVAPDRYAQLAVRALDIDPYDHTPLEAANALADALERHFRELGLATSLHELDIPRPAIATIADRLTHGGTTTVGNYHPLDRGAVTEILELAY</sequence>
<dbReference type="GO" id="GO:1990002">
    <property type="term" value="F:methylglyoxal reductase (NADPH) (acetol producing) activity"/>
    <property type="evidence" value="ECO:0007669"/>
    <property type="project" value="TreeGrafter"/>
</dbReference>
<evidence type="ECO:0000259" key="3">
    <source>
        <dbReference type="Pfam" id="PF25137"/>
    </source>
</evidence>
<dbReference type="FunFam" id="3.40.50.1970:FF:000003">
    <property type="entry name" value="Alcohol dehydrogenase, iron-containing"/>
    <property type="match status" value="1"/>
</dbReference>
<dbReference type="PANTHER" id="PTHR43633">
    <property type="entry name" value="ALCOHOL DEHYDROGENASE YQHD"/>
    <property type="match status" value="1"/>
</dbReference>
<dbReference type="Gene3D" id="3.40.50.1970">
    <property type="match status" value="1"/>
</dbReference>
<comment type="caution">
    <text evidence="4">The sequence shown here is derived from an EMBL/GenBank/DDBJ whole genome shotgun (WGS) entry which is preliminary data.</text>
</comment>
<proteinExistence type="predicted"/>
<organism evidence="4 5">
    <name type="scientific">Pseudoscardovia radai</name>
    <dbReference type="NCBI Taxonomy" id="987066"/>
    <lineage>
        <taxon>Bacteria</taxon>
        <taxon>Bacillati</taxon>
        <taxon>Actinomycetota</taxon>
        <taxon>Actinomycetes</taxon>
        <taxon>Bifidobacteriales</taxon>
        <taxon>Bifidobacteriaceae</taxon>
        <taxon>Pseudoscardovia</taxon>
    </lineage>
</organism>
<feature type="domain" description="Alcohol dehydrogenase iron-type/glycerol dehydrogenase GldA" evidence="2">
    <location>
        <begin position="8"/>
        <end position="175"/>
    </location>
</feature>
<dbReference type="Gene3D" id="1.20.1090.10">
    <property type="entry name" value="Dehydroquinate synthase-like - alpha domain"/>
    <property type="match status" value="1"/>
</dbReference>
<dbReference type="PROSITE" id="PS00060">
    <property type="entry name" value="ADH_IRON_2"/>
    <property type="match status" value="1"/>
</dbReference>
<dbReference type="InterPro" id="IPR044731">
    <property type="entry name" value="BDH-like"/>
</dbReference>
<gene>
    <name evidence="4" type="ORF">PSRA_0915</name>
</gene>
<keyword evidence="5" id="KW-1185">Reference proteome</keyword>
<dbReference type="SUPFAM" id="SSF56796">
    <property type="entry name" value="Dehydroquinate synthase-like"/>
    <property type="match status" value="1"/>
</dbReference>
<dbReference type="GO" id="GO:0005829">
    <property type="term" value="C:cytosol"/>
    <property type="evidence" value="ECO:0007669"/>
    <property type="project" value="TreeGrafter"/>
</dbReference>
<dbReference type="AlphaFoldDB" id="A0A261EYB6"/>
<dbReference type="Pfam" id="PF25137">
    <property type="entry name" value="ADH_Fe_C"/>
    <property type="match status" value="1"/>
</dbReference>
<dbReference type="RefSeq" id="WP_094660728.1">
    <property type="nucleotide sequence ID" value="NZ_JBKZBR010000028.1"/>
</dbReference>
<evidence type="ECO:0000313" key="4">
    <source>
        <dbReference type="EMBL" id="OZG51835.1"/>
    </source>
</evidence>
<evidence type="ECO:0000256" key="1">
    <source>
        <dbReference type="ARBA" id="ARBA00023002"/>
    </source>
</evidence>
<dbReference type="CDD" id="cd08187">
    <property type="entry name" value="BDH"/>
    <property type="match status" value="1"/>
</dbReference>
<name>A0A261EYB6_9BIFI</name>
<protein>
    <submittedName>
        <fullName evidence="4">Iron-containing alcohol dehydrogenase</fullName>
    </submittedName>
</protein>
<dbReference type="InterPro" id="IPR056798">
    <property type="entry name" value="ADH_Fe_C"/>
</dbReference>
<feature type="domain" description="Fe-containing alcohol dehydrogenase-like C-terminal" evidence="3">
    <location>
        <begin position="198"/>
        <end position="388"/>
    </location>
</feature>
<dbReference type="GO" id="GO:0046872">
    <property type="term" value="F:metal ion binding"/>
    <property type="evidence" value="ECO:0007669"/>
    <property type="project" value="InterPro"/>
</dbReference>
<accession>A0A261EYB6</accession>
<dbReference type="InterPro" id="IPR001670">
    <property type="entry name" value="ADH_Fe/GldA"/>
</dbReference>
<dbReference type="Pfam" id="PF00465">
    <property type="entry name" value="Fe-ADH"/>
    <property type="match status" value="1"/>
</dbReference>
<dbReference type="Proteomes" id="UP000216725">
    <property type="component" value="Unassembled WGS sequence"/>
</dbReference>
<reference evidence="4 5" key="1">
    <citation type="journal article" date="2017" name="BMC Genomics">
        <title>Comparative genomic and phylogenomic analyses of the Bifidobacteriaceae family.</title>
        <authorList>
            <person name="Lugli G.A."/>
            <person name="Milani C."/>
            <person name="Turroni F."/>
            <person name="Duranti S."/>
            <person name="Mancabelli L."/>
            <person name="Mangifesta M."/>
            <person name="Ferrario C."/>
            <person name="Modesto M."/>
            <person name="Mattarelli P."/>
            <person name="Jiri K."/>
            <person name="van Sinderen D."/>
            <person name="Ventura M."/>
        </authorList>
    </citation>
    <scope>NUCLEOTIDE SEQUENCE [LARGE SCALE GENOMIC DNA]</scope>
    <source>
        <strain evidence="4 5">DSM 24742</strain>
    </source>
</reference>
<dbReference type="InterPro" id="IPR018211">
    <property type="entry name" value="ADH_Fe_CS"/>
</dbReference>
<dbReference type="GO" id="GO:1990362">
    <property type="term" value="F:butanol dehydrogenase (NAD+) activity"/>
    <property type="evidence" value="ECO:0007669"/>
    <property type="project" value="InterPro"/>
</dbReference>
<dbReference type="EMBL" id="MWWR01000006">
    <property type="protein sequence ID" value="OZG51835.1"/>
    <property type="molecule type" value="Genomic_DNA"/>
</dbReference>
<keyword evidence="1" id="KW-0560">Oxidoreductase</keyword>
<evidence type="ECO:0000313" key="5">
    <source>
        <dbReference type="Proteomes" id="UP000216725"/>
    </source>
</evidence>
<dbReference type="OrthoDB" id="323926at2"/>
<evidence type="ECO:0000259" key="2">
    <source>
        <dbReference type="Pfam" id="PF00465"/>
    </source>
</evidence>
<dbReference type="PANTHER" id="PTHR43633:SF1">
    <property type="entry name" value="ALCOHOL DEHYDROGENASE YQHD"/>
    <property type="match status" value="1"/>
</dbReference>